<comment type="similarity">
    <text evidence="1 2">Belongs to the allantoicase family.</text>
</comment>
<dbReference type="OrthoDB" id="2078334at2"/>
<dbReference type="UniPathway" id="UPA00395">
    <property type="reaction ID" value="UER00654"/>
</dbReference>
<organism evidence="4 5">
    <name type="scientific">Nocardia colli</name>
    <dbReference type="NCBI Taxonomy" id="2545717"/>
    <lineage>
        <taxon>Bacteria</taxon>
        <taxon>Bacillati</taxon>
        <taxon>Actinomycetota</taxon>
        <taxon>Actinomycetes</taxon>
        <taxon>Mycobacteriales</taxon>
        <taxon>Nocardiaceae</taxon>
        <taxon>Nocardia</taxon>
    </lineage>
</organism>
<dbReference type="InterPro" id="IPR005164">
    <property type="entry name" value="Allantoicase"/>
</dbReference>
<dbReference type="GO" id="GO:0000256">
    <property type="term" value="P:allantoin catabolic process"/>
    <property type="evidence" value="ECO:0007669"/>
    <property type="project" value="UniProtKB-UniRule"/>
</dbReference>
<dbReference type="HAMAP" id="MF_00813">
    <property type="entry name" value="Allantoicase"/>
    <property type="match status" value="1"/>
</dbReference>
<comment type="catalytic activity">
    <reaction evidence="2">
        <text>allantoate + H2O = (S)-ureidoglycolate + urea</text>
        <dbReference type="Rhea" id="RHEA:11016"/>
        <dbReference type="ChEBI" id="CHEBI:15377"/>
        <dbReference type="ChEBI" id="CHEBI:16199"/>
        <dbReference type="ChEBI" id="CHEBI:17536"/>
        <dbReference type="ChEBI" id="CHEBI:57296"/>
        <dbReference type="EC" id="3.5.3.4"/>
    </reaction>
</comment>
<evidence type="ECO:0000256" key="2">
    <source>
        <dbReference type="HAMAP-Rule" id="MF_00813"/>
    </source>
</evidence>
<dbReference type="PANTHER" id="PTHR12045:SF3">
    <property type="entry name" value="INACTIVE ALLANTOICASE-RELATED"/>
    <property type="match status" value="1"/>
</dbReference>
<feature type="domain" description="Allantoicase" evidence="3">
    <location>
        <begin position="185"/>
        <end position="324"/>
    </location>
</feature>
<dbReference type="Proteomes" id="UP000323876">
    <property type="component" value="Unassembled WGS sequence"/>
</dbReference>
<accession>A0A5N0DW59</accession>
<evidence type="ECO:0000313" key="5">
    <source>
        <dbReference type="Proteomes" id="UP000323876"/>
    </source>
</evidence>
<keyword evidence="2 4" id="KW-0378">Hydrolase</keyword>
<dbReference type="InterPro" id="IPR015908">
    <property type="entry name" value="Allantoicase_dom"/>
</dbReference>
<reference evidence="4 5" key="1">
    <citation type="submission" date="2019-09" db="EMBL/GenBank/DDBJ databases">
        <authorList>
            <person name="Wang X."/>
        </authorList>
    </citation>
    <scope>NUCLEOTIDE SEQUENCE [LARGE SCALE GENOMIC DNA]</scope>
    <source>
        <strain evidence="4 5">CICC 11023</strain>
    </source>
</reference>
<dbReference type="GO" id="GO:0004037">
    <property type="term" value="F:allantoicase activity"/>
    <property type="evidence" value="ECO:0007669"/>
    <property type="project" value="UniProtKB-UniRule"/>
</dbReference>
<dbReference type="SUPFAM" id="SSF49785">
    <property type="entry name" value="Galactose-binding domain-like"/>
    <property type="match status" value="2"/>
</dbReference>
<dbReference type="InterPro" id="IPR008979">
    <property type="entry name" value="Galactose-bd-like_sf"/>
</dbReference>
<evidence type="ECO:0000256" key="1">
    <source>
        <dbReference type="ARBA" id="ARBA00009242"/>
    </source>
</evidence>
<comment type="pathway">
    <text evidence="2">Nitrogen metabolism; (S)-allantoin degradation; (S)-ureidoglycolate from allantoate (aminidohydrolase route): step 1/1.</text>
</comment>
<dbReference type="RefSeq" id="WP_150407755.1">
    <property type="nucleotide sequence ID" value="NZ_VXLC01000036.1"/>
</dbReference>
<dbReference type="Gene3D" id="2.60.120.260">
    <property type="entry name" value="Galactose-binding domain-like"/>
    <property type="match status" value="2"/>
</dbReference>
<dbReference type="PIRSF" id="PIRSF016516">
    <property type="entry name" value="Allantoicase"/>
    <property type="match status" value="1"/>
</dbReference>
<dbReference type="AlphaFoldDB" id="A0A5N0DW59"/>
<comment type="caution">
    <text evidence="4">The sequence shown here is derived from an EMBL/GenBank/DDBJ whole genome shotgun (WGS) entry which is preliminary data.</text>
</comment>
<keyword evidence="5" id="KW-1185">Reference proteome</keyword>
<dbReference type="NCBIfam" id="TIGR02961">
    <property type="entry name" value="allantoicase"/>
    <property type="match status" value="1"/>
</dbReference>
<gene>
    <name evidence="2 4" type="primary">alc</name>
    <name evidence="4" type="ORF">F3087_41915</name>
</gene>
<proteinExistence type="inferred from homology"/>
<keyword evidence="2" id="KW-0659">Purine metabolism</keyword>
<feature type="domain" description="Allantoicase" evidence="3">
    <location>
        <begin position="18"/>
        <end position="165"/>
    </location>
</feature>
<dbReference type="EMBL" id="VXLC01000036">
    <property type="protein sequence ID" value="KAA8880299.1"/>
    <property type="molecule type" value="Genomic_DNA"/>
</dbReference>
<protein>
    <recommendedName>
        <fullName evidence="2">Probable allantoicase</fullName>
        <ecNumber evidence="2">3.5.3.4</ecNumber>
    </recommendedName>
    <alternativeName>
        <fullName evidence="2">Allantoate amidinohydrolase</fullName>
    </alternativeName>
</protein>
<dbReference type="PANTHER" id="PTHR12045">
    <property type="entry name" value="ALLANTOICASE"/>
    <property type="match status" value="1"/>
</dbReference>
<evidence type="ECO:0000259" key="3">
    <source>
        <dbReference type="Pfam" id="PF03561"/>
    </source>
</evidence>
<dbReference type="Pfam" id="PF03561">
    <property type="entry name" value="Allantoicase"/>
    <property type="match status" value="2"/>
</dbReference>
<dbReference type="GO" id="GO:0006144">
    <property type="term" value="P:purine nucleobase metabolic process"/>
    <property type="evidence" value="ECO:0007669"/>
    <property type="project" value="UniProtKB-KW"/>
</dbReference>
<dbReference type="EC" id="3.5.3.4" evidence="2"/>
<evidence type="ECO:0000313" key="4">
    <source>
        <dbReference type="EMBL" id="KAA8880299.1"/>
    </source>
</evidence>
<name>A0A5N0DW59_9NOCA</name>
<sequence length="342" mass="37773">MSDFTSLPDLALRTNRAGVIAASDESFEERENLINPWAPRFAEHTFGPKGQEYDGWETRRHRGPGHDWAIIRLGMPGVIRGVVIDTAWFKGNYPPFTSIEACRAPGYPSPAQLDSAEWVEIVPRSALGGDAKHELPVSDDRIFTHVRLNIYPDGGVARLRVHGEVVPDPTLLTGLTVDLAALENGARTVGCSNMFYSAPDNMLSPGLARNQAEGWETARRRDTGNDWAVIELAAQGVPALIELDTTNLLFNAPGETRILAIDHQGPEPLPPTDDPAWYELLPRTTLQPDTPHRFRLTPTDRSATHLRVDIYPDGGIARLRVLGSLTADAERDLNSRWLANTR</sequence>